<sequence>MVDKVRANFWGSQIDDVMSEIASKAAICKVRLLDPGVIEAVLQNNPAVCGSDNPRAFQKLRELLMLGFMVREKSVEKLGAGETEALIATIRERLQEKLGDRLGGPPAAR</sequence>
<evidence type="ECO:0000313" key="2">
    <source>
        <dbReference type="Proteomes" id="UP001228044"/>
    </source>
</evidence>
<dbReference type="RefSeq" id="WP_290357569.1">
    <property type="nucleotide sequence ID" value="NZ_JAUHHC010000001.1"/>
</dbReference>
<comment type="caution">
    <text evidence="1">The sequence shown here is derived from an EMBL/GenBank/DDBJ whole genome shotgun (WGS) entry which is preliminary data.</text>
</comment>
<evidence type="ECO:0000313" key="1">
    <source>
        <dbReference type="EMBL" id="MDN3919263.1"/>
    </source>
</evidence>
<dbReference type="Proteomes" id="UP001228044">
    <property type="component" value="Unassembled WGS sequence"/>
</dbReference>
<accession>A0ABT8DMV0</accession>
<organism evidence="1 2">
    <name type="scientific">Roseateles violae</name>
    <dbReference type="NCBI Taxonomy" id="3058042"/>
    <lineage>
        <taxon>Bacteria</taxon>
        <taxon>Pseudomonadati</taxon>
        <taxon>Pseudomonadota</taxon>
        <taxon>Betaproteobacteria</taxon>
        <taxon>Burkholderiales</taxon>
        <taxon>Sphaerotilaceae</taxon>
        <taxon>Roseateles</taxon>
    </lineage>
</organism>
<keyword evidence="2" id="KW-1185">Reference proteome</keyword>
<dbReference type="EMBL" id="JAUHHC010000001">
    <property type="protein sequence ID" value="MDN3919263.1"/>
    <property type="molecule type" value="Genomic_DNA"/>
</dbReference>
<protein>
    <recommendedName>
        <fullName evidence="3">Flagellar motor switch protein FliG C-terminal domain-containing protein</fullName>
    </recommendedName>
</protein>
<evidence type="ECO:0008006" key="3">
    <source>
        <dbReference type="Google" id="ProtNLM"/>
    </source>
</evidence>
<reference evidence="1 2" key="1">
    <citation type="submission" date="2023-06" db="EMBL/GenBank/DDBJ databases">
        <title>Pelomonas sp. PFR6 16S ribosomal RNA gene Genome sequencing and assembly.</title>
        <authorList>
            <person name="Woo H."/>
        </authorList>
    </citation>
    <scope>NUCLEOTIDE SEQUENCE [LARGE SCALE GENOMIC DNA]</scope>
    <source>
        <strain evidence="1 2">PFR6</strain>
    </source>
</reference>
<gene>
    <name evidence="1" type="ORF">QWJ38_03110</name>
</gene>
<proteinExistence type="predicted"/>
<name>A0ABT8DMV0_9BURK</name>